<feature type="transmembrane region" description="Helical" evidence="18">
    <location>
        <begin position="237"/>
        <end position="255"/>
    </location>
</feature>
<dbReference type="InterPro" id="IPR003917">
    <property type="entry name" value="NADH_UbQ_OxRdtase_chain2"/>
</dbReference>
<dbReference type="EC" id="7.1.1.2" evidence="4 18"/>
<feature type="transmembrane region" description="Helical" evidence="18">
    <location>
        <begin position="7"/>
        <end position="28"/>
    </location>
</feature>
<dbReference type="PANTHER" id="PTHR46552">
    <property type="entry name" value="NADH-UBIQUINONE OXIDOREDUCTASE CHAIN 2"/>
    <property type="match status" value="1"/>
</dbReference>
<comment type="function">
    <text evidence="1">Core subunit of the mitochondrial membrane respiratory chain NADH dehydrogenase (Complex I) that is believed to belong to the minimal assembly required for catalysis. Complex I functions in the transfer of electrons from NADH to the respiratory chain. The immediate electron acceptor for the enzyme is believed to be ubiquinone.</text>
</comment>
<feature type="transmembrane region" description="Helical" evidence="18">
    <location>
        <begin position="59"/>
        <end position="78"/>
    </location>
</feature>
<comment type="subcellular location">
    <subcellularLocation>
        <location evidence="2 18">Mitochondrion inner membrane</location>
        <topology evidence="2 18">Multi-pass membrane protein</topology>
    </subcellularLocation>
</comment>
<proteinExistence type="inferred from homology"/>
<evidence type="ECO:0000256" key="18">
    <source>
        <dbReference type="RuleBase" id="RU003403"/>
    </source>
</evidence>
<feature type="domain" description="NADH:quinone oxidoreductase/Mrp antiporter transmembrane" evidence="19">
    <location>
        <begin position="24"/>
        <end position="282"/>
    </location>
</feature>
<comment type="similarity">
    <text evidence="3 18">Belongs to the complex I subunit 2 family.</text>
</comment>
<evidence type="ECO:0000256" key="6">
    <source>
        <dbReference type="ARBA" id="ARBA00022448"/>
    </source>
</evidence>
<feature type="transmembrane region" description="Helical" evidence="18">
    <location>
        <begin position="267"/>
        <end position="287"/>
    </location>
</feature>
<evidence type="ECO:0000256" key="8">
    <source>
        <dbReference type="ARBA" id="ARBA00022692"/>
    </source>
</evidence>
<feature type="transmembrane region" description="Helical" evidence="18">
    <location>
        <begin position="90"/>
        <end position="113"/>
    </location>
</feature>
<keyword evidence="12 18" id="KW-1133">Transmembrane helix</keyword>
<accession>A0A126TEB0</accession>
<evidence type="ECO:0000256" key="15">
    <source>
        <dbReference type="ARBA" id="ARBA00023128"/>
    </source>
</evidence>
<dbReference type="GO" id="GO:0005743">
    <property type="term" value="C:mitochondrial inner membrane"/>
    <property type="evidence" value="ECO:0007669"/>
    <property type="project" value="UniProtKB-SubCell"/>
</dbReference>
<keyword evidence="15 18" id="KW-0496">Mitochondrion</keyword>
<dbReference type="GO" id="GO:0006120">
    <property type="term" value="P:mitochondrial electron transport, NADH to ubiquinone"/>
    <property type="evidence" value="ECO:0007669"/>
    <property type="project" value="InterPro"/>
</dbReference>
<dbReference type="EMBL" id="KT696253">
    <property type="protein sequence ID" value="AML26590.1"/>
    <property type="molecule type" value="Genomic_DNA"/>
</dbReference>
<evidence type="ECO:0000256" key="3">
    <source>
        <dbReference type="ARBA" id="ARBA00007012"/>
    </source>
</evidence>
<evidence type="ECO:0000256" key="5">
    <source>
        <dbReference type="ARBA" id="ARBA00021008"/>
    </source>
</evidence>
<evidence type="ECO:0000256" key="4">
    <source>
        <dbReference type="ARBA" id="ARBA00012944"/>
    </source>
</evidence>
<evidence type="ECO:0000256" key="7">
    <source>
        <dbReference type="ARBA" id="ARBA00022660"/>
    </source>
</evidence>
<evidence type="ECO:0000259" key="19">
    <source>
        <dbReference type="Pfam" id="PF00361"/>
    </source>
</evidence>
<keyword evidence="10 18" id="KW-1278">Translocase</keyword>
<evidence type="ECO:0000313" key="20">
    <source>
        <dbReference type="EMBL" id="AML26590.1"/>
    </source>
</evidence>
<keyword evidence="13 18" id="KW-0520">NAD</keyword>
<keyword evidence="11 18" id="KW-0249">Electron transport</keyword>
<evidence type="ECO:0000256" key="1">
    <source>
        <dbReference type="ARBA" id="ARBA00003257"/>
    </source>
</evidence>
<evidence type="ECO:0000256" key="16">
    <source>
        <dbReference type="ARBA" id="ARBA00023136"/>
    </source>
</evidence>
<dbReference type="Pfam" id="PF00361">
    <property type="entry name" value="Proton_antipo_M"/>
    <property type="match status" value="1"/>
</dbReference>
<dbReference type="InterPro" id="IPR001750">
    <property type="entry name" value="ND/Mrp_TM"/>
</dbReference>
<comment type="function">
    <text evidence="18">Core subunit of the mitochondrial membrane respiratory chain NADH dehydrogenase (Complex I) which catalyzes electron transfer from NADH through the respiratory chain, using ubiquinone as an electron acceptor. Essential for the catalytic activity and assembly of complex I.</text>
</comment>
<feature type="transmembrane region" description="Helical" evidence="18">
    <location>
        <begin position="196"/>
        <end position="217"/>
    </location>
</feature>
<protein>
    <recommendedName>
        <fullName evidence="5 18">NADH-ubiquinone oxidoreductase chain 2</fullName>
        <ecNumber evidence="4 18">7.1.1.2</ecNumber>
    </recommendedName>
</protein>
<feature type="transmembrane region" description="Helical" evidence="18">
    <location>
        <begin position="308"/>
        <end position="329"/>
    </location>
</feature>
<evidence type="ECO:0000256" key="10">
    <source>
        <dbReference type="ARBA" id="ARBA00022967"/>
    </source>
</evidence>
<comment type="catalytic activity">
    <reaction evidence="17 18">
        <text>a ubiquinone + NADH + 5 H(+)(in) = a ubiquinol + NAD(+) + 4 H(+)(out)</text>
        <dbReference type="Rhea" id="RHEA:29091"/>
        <dbReference type="Rhea" id="RHEA-COMP:9565"/>
        <dbReference type="Rhea" id="RHEA-COMP:9566"/>
        <dbReference type="ChEBI" id="CHEBI:15378"/>
        <dbReference type="ChEBI" id="CHEBI:16389"/>
        <dbReference type="ChEBI" id="CHEBI:17976"/>
        <dbReference type="ChEBI" id="CHEBI:57540"/>
        <dbReference type="ChEBI" id="CHEBI:57945"/>
        <dbReference type="EC" id="7.1.1.2"/>
    </reaction>
</comment>
<keyword evidence="9 18" id="KW-0999">Mitochondrion inner membrane</keyword>
<keyword evidence="6" id="KW-0813">Transport</keyword>
<reference evidence="20" key="1">
    <citation type="submission" date="2015-09" db="EMBL/GenBank/DDBJ databases">
        <title>Capturing the unknown biodiversity of arthropods in tropical forests using metagenomics.</title>
        <authorList>
            <person name="Andujar C."/>
            <person name="Creedy T.J."/>
            <person name="Garner B."/>
            <person name="Canty R."/>
            <person name="Warner H.B."/>
            <person name="Lipecki J."/>
            <person name="Crampton-Platt A."/>
            <person name="Gabrielli M."/>
            <person name="Croydon-Veleslavov I.A."/>
            <person name="Lim J.L."/>
            <person name="Linard B."/>
            <person name="Vogler A."/>
        </authorList>
    </citation>
    <scope>NUCLEOTIDE SEQUENCE</scope>
</reference>
<gene>
    <name evidence="20" type="primary">ND2</name>
</gene>
<evidence type="ECO:0000256" key="13">
    <source>
        <dbReference type="ARBA" id="ARBA00023027"/>
    </source>
</evidence>
<dbReference type="InterPro" id="IPR050175">
    <property type="entry name" value="Complex_I_Subunit_2"/>
</dbReference>
<evidence type="ECO:0000256" key="2">
    <source>
        <dbReference type="ARBA" id="ARBA00004448"/>
    </source>
</evidence>
<dbReference type="PRINTS" id="PR01436">
    <property type="entry name" value="NADHDHGNASE2"/>
</dbReference>
<feature type="transmembrane region" description="Helical" evidence="18">
    <location>
        <begin position="173"/>
        <end position="190"/>
    </location>
</feature>
<keyword evidence="14 18" id="KW-0830">Ubiquinone</keyword>
<keyword evidence="8 18" id="KW-0812">Transmembrane</keyword>
<keyword evidence="16 18" id="KW-0472">Membrane</keyword>
<keyword evidence="7 18" id="KW-0679">Respiratory chain</keyword>
<evidence type="ECO:0000256" key="17">
    <source>
        <dbReference type="ARBA" id="ARBA00049551"/>
    </source>
</evidence>
<feature type="transmembrane region" description="Helical" evidence="18">
    <location>
        <begin position="133"/>
        <end position="161"/>
    </location>
</feature>
<evidence type="ECO:0000256" key="11">
    <source>
        <dbReference type="ARBA" id="ARBA00022982"/>
    </source>
</evidence>
<organism evidence="20">
    <name type="scientific">Scolytinae sp. BMNH 1274713</name>
    <dbReference type="NCBI Taxonomy" id="1796544"/>
    <lineage>
        <taxon>Eukaryota</taxon>
        <taxon>Metazoa</taxon>
        <taxon>Ecdysozoa</taxon>
        <taxon>Arthropoda</taxon>
        <taxon>Hexapoda</taxon>
        <taxon>Insecta</taxon>
        <taxon>Pterygota</taxon>
        <taxon>Neoptera</taxon>
        <taxon>Endopterygota</taxon>
        <taxon>Coleoptera</taxon>
        <taxon>Polyphaga</taxon>
        <taxon>Cucujiformia</taxon>
        <taxon>Curculionidae</taxon>
        <taxon>Scolytinae</taxon>
    </lineage>
</organism>
<sequence>MIKFWKLMFMYLLMISSIMSISSLSWFYTWMGLEINMLSFISLMKTSNNKYSSESITKYFMTQTMASFILLFSIIKFTNSSEFNFDMNSITSILMSMAIFMKMGAAPLHFWLPEVASGISWNSNLILLTWQKIAPMVILSYTGMLPQVMILFIVTSSIIGSMIGLNQTCMRKILAYSSINHIGWMLSSLMCSMNTWLLYFLIYSLINFTIIKSLNLWKINFISQMNKIKNNPSKMMFMLNFFSLGGLPPFTGFMPKWMTINQLSNNNMFILALIMIIFTLLTLYYYLRISFSSLLLYSNNSLMKHNNNNNIMSIFSLSILPLMIFVSMFTL</sequence>
<dbReference type="GO" id="GO:0008137">
    <property type="term" value="F:NADH dehydrogenase (ubiquinone) activity"/>
    <property type="evidence" value="ECO:0007669"/>
    <property type="project" value="UniProtKB-EC"/>
</dbReference>
<dbReference type="PANTHER" id="PTHR46552:SF1">
    <property type="entry name" value="NADH-UBIQUINONE OXIDOREDUCTASE CHAIN 2"/>
    <property type="match status" value="1"/>
</dbReference>
<evidence type="ECO:0000256" key="9">
    <source>
        <dbReference type="ARBA" id="ARBA00022792"/>
    </source>
</evidence>
<evidence type="ECO:0000256" key="14">
    <source>
        <dbReference type="ARBA" id="ARBA00023075"/>
    </source>
</evidence>
<name>A0A126TEB0_9CUCU</name>
<evidence type="ECO:0000256" key="12">
    <source>
        <dbReference type="ARBA" id="ARBA00022989"/>
    </source>
</evidence>
<dbReference type="AlphaFoldDB" id="A0A126TEB0"/>
<geneLocation type="mitochondrion" evidence="20"/>